<dbReference type="EMBL" id="MN739665">
    <property type="protein sequence ID" value="QHT19378.1"/>
    <property type="molecule type" value="Genomic_DNA"/>
</dbReference>
<keyword evidence="2" id="KW-1133">Transmembrane helix</keyword>
<evidence type="ECO:0000313" key="3">
    <source>
        <dbReference type="EMBL" id="QHT19378.1"/>
    </source>
</evidence>
<accession>A0A6C0DR27</accession>
<keyword evidence="2" id="KW-0812">Transmembrane</keyword>
<name>A0A6C0DR27_9ZZZZ</name>
<sequence length="154" mass="16538">MQTGNNSTVDANAAVPPEIQSDDPRHLKNLTAKMNSINAQTASDTKYDPAPPPRVDASGNPVREYFADSGAPIGLTETRLSDEYLYAVGAAAASVLVIIAVILADPALFKNIAKIEYSFPLLGGAAVLAVMTLVIVREAMKRNNYVRWHPNMRG</sequence>
<dbReference type="AlphaFoldDB" id="A0A6C0DR27"/>
<organism evidence="3">
    <name type="scientific">viral metagenome</name>
    <dbReference type="NCBI Taxonomy" id="1070528"/>
    <lineage>
        <taxon>unclassified sequences</taxon>
        <taxon>metagenomes</taxon>
        <taxon>organismal metagenomes</taxon>
    </lineage>
</organism>
<feature type="compositionally biased region" description="Polar residues" evidence="1">
    <location>
        <begin position="32"/>
        <end position="44"/>
    </location>
</feature>
<feature type="compositionally biased region" description="Polar residues" evidence="1">
    <location>
        <begin position="1"/>
        <end position="10"/>
    </location>
</feature>
<reference evidence="3" key="1">
    <citation type="journal article" date="2020" name="Nature">
        <title>Giant virus diversity and host interactions through global metagenomics.</title>
        <authorList>
            <person name="Schulz F."/>
            <person name="Roux S."/>
            <person name="Paez-Espino D."/>
            <person name="Jungbluth S."/>
            <person name="Walsh D.A."/>
            <person name="Denef V.J."/>
            <person name="McMahon K.D."/>
            <person name="Konstantinidis K.T."/>
            <person name="Eloe-Fadrosh E.A."/>
            <person name="Kyrpides N.C."/>
            <person name="Woyke T."/>
        </authorList>
    </citation>
    <scope>NUCLEOTIDE SEQUENCE</scope>
    <source>
        <strain evidence="3">GVMAG-M-3300023174-57</strain>
    </source>
</reference>
<feature type="transmembrane region" description="Helical" evidence="2">
    <location>
        <begin position="84"/>
        <end position="105"/>
    </location>
</feature>
<keyword evidence="2" id="KW-0472">Membrane</keyword>
<proteinExistence type="predicted"/>
<evidence type="ECO:0000256" key="1">
    <source>
        <dbReference type="SAM" id="MobiDB-lite"/>
    </source>
</evidence>
<protein>
    <submittedName>
        <fullName evidence="3">Uncharacterized protein</fullName>
    </submittedName>
</protein>
<feature type="region of interest" description="Disordered" evidence="1">
    <location>
        <begin position="1"/>
        <end position="61"/>
    </location>
</feature>
<evidence type="ECO:0000256" key="2">
    <source>
        <dbReference type="SAM" id="Phobius"/>
    </source>
</evidence>
<feature type="transmembrane region" description="Helical" evidence="2">
    <location>
        <begin position="117"/>
        <end position="136"/>
    </location>
</feature>